<organism evidence="2 3">
    <name type="scientific">Prochlorococcus marinus str. GP2</name>
    <dbReference type="NCBI Taxonomy" id="59925"/>
    <lineage>
        <taxon>Bacteria</taxon>
        <taxon>Bacillati</taxon>
        <taxon>Cyanobacteriota</taxon>
        <taxon>Cyanophyceae</taxon>
        <taxon>Synechococcales</taxon>
        <taxon>Prochlorococcaceae</taxon>
        <taxon>Prochlorococcus</taxon>
    </lineage>
</organism>
<dbReference type="InterPro" id="IPR013840">
    <property type="entry name" value="DNAligase_N"/>
</dbReference>
<dbReference type="EC" id="6.5.1.2" evidence="2"/>
<gene>
    <name evidence="2" type="ORF">EU91_1529</name>
</gene>
<protein>
    <submittedName>
        <fullName evidence="2">DNA ligase</fullName>
        <ecNumber evidence="2">6.5.1.2</ecNumber>
    </submittedName>
</protein>
<keyword evidence="2" id="KW-0436">Ligase</keyword>
<dbReference type="AlphaFoldDB" id="A0A0A1ZAX2"/>
<reference evidence="3" key="1">
    <citation type="journal article" date="2014" name="Sci. Data">
        <title>Genomes of diverse isolates of the marine cyanobacterium Prochlorococcus.</title>
        <authorList>
            <person name="Biller S."/>
            <person name="Berube P."/>
            <person name="Thompson J."/>
            <person name="Kelly L."/>
            <person name="Roggensack S."/>
            <person name="Awad L."/>
            <person name="Roache-Johnson K."/>
            <person name="Ding H."/>
            <person name="Giovannoni S.J."/>
            <person name="Moore L.R."/>
            <person name="Chisholm S.W."/>
        </authorList>
    </citation>
    <scope>NUCLEOTIDE SEQUENCE [LARGE SCALE GENOMIC DNA]</scope>
    <source>
        <strain evidence="3">GP2</strain>
    </source>
</reference>
<dbReference type="GO" id="GO:0003911">
    <property type="term" value="F:DNA ligase (NAD+) activity"/>
    <property type="evidence" value="ECO:0007669"/>
    <property type="project" value="UniProtKB-EC"/>
</dbReference>
<evidence type="ECO:0000313" key="2">
    <source>
        <dbReference type="EMBL" id="KGF85428.1"/>
    </source>
</evidence>
<name>A0A0A1ZAX2_PROMR</name>
<dbReference type="STRING" id="59925.EU91_1529"/>
<dbReference type="eggNOG" id="COG0272">
    <property type="taxonomic scope" value="Bacteria"/>
</dbReference>
<proteinExistence type="predicted"/>
<accession>A0A0A1ZAX2</accession>
<feature type="domain" description="NAD-dependent DNA ligase N-terminal" evidence="1">
    <location>
        <begin position="3"/>
        <end position="249"/>
    </location>
</feature>
<dbReference type="OrthoDB" id="9759736at2"/>
<evidence type="ECO:0000259" key="1">
    <source>
        <dbReference type="SMART" id="SM00532"/>
    </source>
</evidence>
<evidence type="ECO:0000313" key="3">
    <source>
        <dbReference type="Proteomes" id="UP000030598"/>
    </source>
</evidence>
<dbReference type="RefSeq" id="WP_032524941.1">
    <property type="nucleotide sequence ID" value="NZ_CP138934.1"/>
</dbReference>
<dbReference type="Pfam" id="PF01653">
    <property type="entry name" value="DNA_ligase_aden"/>
    <property type="match status" value="1"/>
</dbReference>
<dbReference type="InterPro" id="IPR013839">
    <property type="entry name" value="DNAligase_adenylation"/>
</dbReference>
<sequence>MNNLLVRDAKYLDEQYRIGEGIISDGAFKQLEKLFIPVDQETDYFNQKNNKLLPKLAKENYKEFLKSLLTKTRLSIQPKIDGCAIAIRYINGNFNKAITKKGLDVSSKIKQIKNVPDCIPIKRDFQIRGELYATNQVAGISQRITRKYLNDKKGIGESLRFCCFQILNGRLNQYETLNYLKKCGFSTPESYFTNHTSEIHIYKKNWLERKIFAKYPTNGIVIKINSRKLQLLREKSLSQNNEWQYAIQK</sequence>
<dbReference type="Gene3D" id="3.30.1490.70">
    <property type="match status" value="1"/>
</dbReference>
<comment type="caution">
    <text evidence="2">The sequence shown here is derived from an EMBL/GenBank/DDBJ whole genome shotgun (WGS) entry which is preliminary data.</text>
</comment>
<dbReference type="Gene3D" id="3.30.470.30">
    <property type="entry name" value="DNA ligase/mRNA capping enzyme"/>
    <property type="match status" value="1"/>
</dbReference>
<dbReference type="SUPFAM" id="SSF56091">
    <property type="entry name" value="DNA ligase/mRNA capping enzyme, catalytic domain"/>
    <property type="match status" value="1"/>
</dbReference>
<dbReference type="Proteomes" id="UP000030598">
    <property type="component" value="Unassembled WGS sequence"/>
</dbReference>
<dbReference type="EMBL" id="JNAH01000008">
    <property type="protein sequence ID" value="KGF85428.1"/>
    <property type="molecule type" value="Genomic_DNA"/>
</dbReference>
<dbReference type="SMART" id="SM00532">
    <property type="entry name" value="LIGANc"/>
    <property type="match status" value="1"/>
</dbReference>